<name>A0A239PL70_9PROT</name>
<reference evidence="3 4" key="1">
    <citation type="submission" date="2017-07" db="EMBL/GenBank/DDBJ databases">
        <authorList>
            <person name="Sun Z.S."/>
            <person name="Albrecht U."/>
            <person name="Echele G."/>
            <person name="Lee C.C."/>
        </authorList>
    </citation>
    <scope>NUCLEOTIDE SEQUENCE [LARGE SCALE GENOMIC DNA]</scope>
    <source>
        <strain evidence="3 4">CGMCC 1.12710</strain>
    </source>
</reference>
<dbReference type="PANTHER" id="PTHR32309">
    <property type="entry name" value="TYROSINE-PROTEIN KINASE"/>
    <property type="match status" value="1"/>
</dbReference>
<dbReference type="Proteomes" id="UP000198346">
    <property type="component" value="Unassembled WGS sequence"/>
</dbReference>
<evidence type="ECO:0000313" key="3">
    <source>
        <dbReference type="EMBL" id="SNT67824.1"/>
    </source>
</evidence>
<accession>A0A239PL70</accession>
<feature type="coiled-coil region" evidence="1">
    <location>
        <begin position="215"/>
        <end position="242"/>
    </location>
</feature>
<keyword evidence="2" id="KW-1133">Transmembrane helix</keyword>
<dbReference type="RefSeq" id="WP_089410833.1">
    <property type="nucleotide sequence ID" value="NZ_FZQA01000001.1"/>
</dbReference>
<dbReference type="PANTHER" id="PTHR32309:SF31">
    <property type="entry name" value="CAPSULAR EXOPOLYSACCHARIDE FAMILY"/>
    <property type="match status" value="1"/>
</dbReference>
<keyword evidence="1" id="KW-0175">Coiled coil</keyword>
<feature type="transmembrane region" description="Helical" evidence="2">
    <location>
        <begin position="464"/>
        <end position="487"/>
    </location>
</feature>
<gene>
    <name evidence="3" type="ORF">SAMN06297382_0317</name>
</gene>
<evidence type="ECO:0000256" key="2">
    <source>
        <dbReference type="SAM" id="Phobius"/>
    </source>
</evidence>
<dbReference type="EMBL" id="FZQA01000001">
    <property type="protein sequence ID" value="SNT67824.1"/>
    <property type="molecule type" value="Genomic_DNA"/>
</dbReference>
<sequence>MREEFTLEDALIILRRRLWYFLLPFALFLAVGVGVVALLPAQYTAQGTILVESAQIPPDLVRSTINAYAQERIQTIRQRVMTRNRLLEISDKFNVFPRDKYTSSDRVRMMRDRIRISHITVGGNRSRDNTIAFTVSYTDPSPDAAAKVANEVMSLFLTEDVRTRTAGAANTTEFFRQEVARLANVVSQVESRIAAFKTENADALPEHLNMHVSALERANRDLVATEASITALEEELRFLETQLLSYFAGANFDAGPAAELARLKGELVRLRAVYRDAHPSVRALKDQIAALERELTPNREIQNLQKTLAEAELAMQQAERELSPEDPALAQARERTTRLQTQLSEKIAEQASAKGGDFLSAQLQGRIAVANNRKSLLEAQRDKLKASIADLEARIARTPEVERELAALTRQHQNLYREYQDILAKQQAAQLAENLEDSQKAEKFSILEAATRPDRPSSPQRGKLAVLVFFFAGAAGGALALGSELLFGTVRGRNHLAKLLETDPLVIIPYIPSENERRIRWPFPFFRPKAAPAASAAAAALMAISTAGAPPAPTPQDNVNPETT</sequence>
<evidence type="ECO:0000256" key="1">
    <source>
        <dbReference type="SAM" id="Coils"/>
    </source>
</evidence>
<organism evidence="3 4">
    <name type="scientific">Amphiplicatus metriothermophilus</name>
    <dbReference type="NCBI Taxonomy" id="1519374"/>
    <lineage>
        <taxon>Bacteria</taxon>
        <taxon>Pseudomonadati</taxon>
        <taxon>Pseudomonadota</taxon>
        <taxon>Alphaproteobacteria</taxon>
        <taxon>Parvularculales</taxon>
        <taxon>Parvularculaceae</taxon>
        <taxon>Amphiplicatus</taxon>
    </lineage>
</organism>
<proteinExistence type="predicted"/>
<protein>
    <submittedName>
        <fullName evidence="3">Uncharacterized protein involved in exopolysaccharide biosynthesis</fullName>
    </submittedName>
</protein>
<feature type="transmembrane region" description="Helical" evidence="2">
    <location>
        <begin position="20"/>
        <end position="39"/>
    </location>
</feature>
<keyword evidence="2" id="KW-0812">Transmembrane</keyword>
<feature type="coiled-coil region" evidence="1">
    <location>
        <begin position="301"/>
        <end position="425"/>
    </location>
</feature>
<evidence type="ECO:0000313" key="4">
    <source>
        <dbReference type="Proteomes" id="UP000198346"/>
    </source>
</evidence>
<dbReference type="AlphaFoldDB" id="A0A239PL70"/>
<keyword evidence="4" id="KW-1185">Reference proteome</keyword>
<dbReference type="InterPro" id="IPR050445">
    <property type="entry name" value="Bact_polysacc_biosynth/exp"/>
</dbReference>
<keyword evidence="2" id="KW-0472">Membrane</keyword>
<dbReference type="OrthoDB" id="8114194at2"/>